<evidence type="ECO:0000259" key="6">
    <source>
        <dbReference type="Pfam" id="PF00496"/>
    </source>
</evidence>
<accession>A0A545TX53</accession>
<evidence type="ECO:0000256" key="5">
    <source>
        <dbReference type="SAM" id="SignalP"/>
    </source>
</evidence>
<name>A0A545TX53_9PROT</name>
<dbReference type="OrthoDB" id="9803988at2"/>
<evidence type="ECO:0000313" key="7">
    <source>
        <dbReference type="EMBL" id="TQV81806.1"/>
    </source>
</evidence>
<organism evidence="7 8">
    <name type="scientific">Denitrobaculum tricleocarpae</name>
    <dbReference type="NCBI Taxonomy" id="2591009"/>
    <lineage>
        <taxon>Bacteria</taxon>
        <taxon>Pseudomonadati</taxon>
        <taxon>Pseudomonadota</taxon>
        <taxon>Alphaproteobacteria</taxon>
        <taxon>Rhodospirillales</taxon>
        <taxon>Rhodospirillaceae</taxon>
        <taxon>Denitrobaculum</taxon>
    </lineage>
</organism>
<keyword evidence="8" id="KW-1185">Reference proteome</keyword>
<dbReference type="InterPro" id="IPR030678">
    <property type="entry name" value="Peptide/Ni-bd"/>
</dbReference>
<dbReference type="PANTHER" id="PTHR30290:SF9">
    <property type="entry name" value="OLIGOPEPTIDE-BINDING PROTEIN APPA"/>
    <property type="match status" value="1"/>
</dbReference>
<keyword evidence="3" id="KW-0813">Transport</keyword>
<feature type="domain" description="Solute-binding protein family 5" evidence="6">
    <location>
        <begin position="97"/>
        <end position="458"/>
    </location>
</feature>
<dbReference type="Gene3D" id="3.90.76.10">
    <property type="entry name" value="Dipeptide-binding Protein, Domain 1"/>
    <property type="match status" value="1"/>
</dbReference>
<evidence type="ECO:0000313" key="8">
    <source>
        <dbReference type="Proteomes" id="UP000315252"/>
    </source>
</evidence>
<gene>
    <name evidence="7" type="ORF">FKG95_06080</name>
</gene>
<dbReference type="PANTHER" id="PTHR30290">
    <property type="entry name" value="PERIPLASMIC BINDING COMPONENT OF ABC TRANSPORTER"/>
    <property type="match status" value="1"/>
</dbReference>
<dbReference type="CDD" id="cd08498">
    <property type="entry name" value="PBP2_NikA_DppA_OppA_like_2"/>
    <property type="match status" value="1"/>
</dbReference>
<evidence type="ECO:0000256" key="3">
    <source>
        <dbReference type="ARBA" id="ARBA00022448"/>
    </source>
</evidence>
<dbReference type="AlphaFoldDB" id="A0A545TX53"/>
<evidence type="ECO:0000256" key="1">
    <source>
        <dbReference type="ARBA" id="ARBA00004418"/>
    </source>
</evidence>
<evidence type="ECO:0000256" key="2">
    <source>
        <dbReference type="ARBA" id="ARBA00005695"/>
    </source>
</evidence>
<comment type="subcellular location">
    <subcellularLocation>
        <location evidence="1">Periplasm</location>
    </subcellularLocation>
</comment>
<dbReference type="PIRSF" id="PIRSF002741">
    <property type="entry name" value="MppA"/>
    <property type="match status" value="1"/>
</dbReference>
<dbReference type="Gene3D" id="3.40.190.10">
    <property type="entry name" value="Periplasmic binding protein-like II"/>
    <property type="match status" value="1"/>
</dbReference>
<dbReference type="GO" id="GO:0015833">
    <property type="term" value="P:peptide transport"/>
    <property type="evidence" value="ECO:0007669"/>
    <property type="project" value="TreeGrafter"/>
</dbReference>
<proteinExistence type="inferred from homology"/>
<evidence type="ECO:0000256" key="4">
    <source>
        <dbReference type="ARBA" id="ARBA00022729"/>
    </source>
</evidence>
<dbReference type="RefSeq" id="WP_142895437.1">
    <property type="nucleotide sequence ID" value="NZ_ML660053.1"/>
</dbReference>
<dbReference type="InterPro" id="IPR000914">
    <property type="entry name" value="SBP_5_dom"/>
</dbReference>
<protein>
    <submittedName>
        <fullName evidence="7">ABC transporter substrate-binding protein</fullName>
    </submittedName>
</protein>
<comment type="similarity">
    <text evidence="2">Belongs to the bacterial solute-binding protein 5 family.</text>
</comment>
<feature type="chain" id="PRO_5022167908" evidence="5">
    <location>
        <begin position="51"/>
        <end position="542"/>
    </location>
</feature>
<dbReference type="GO" id="GO:0043190">
    <property type="term" value="C:ATP-binding cassette (ABC) transporter complex"/>
    <property type="evidence" value="ECO:0007669"/>
    <property type="project" value="InterPro"/>
</dbReference>
<keyword evidence="4 5" id="KW-0732">Signal</keyword>
<dbReference type="EMBL" id="VHSH01000002">
    <property type="protein sequence ID" value="TQV81806.1"/>
    <property type="molecule type" value="Genomic_DNA"/>
</dbReference>
<feature type="signal peptide" evidence="5">
    <location>
        <begin position="1"/>
        <end position="50"/>
    </location>
</feature>
<reference evidence="7 8" key="1">
    <citation type="submission" date="2019-06" db="EMBL/GenBank/DDBJ databases">
        <title>Whole genome sequence for Rhodospirillaceae sp. R148.</title>
        <authorList>
            <person name="Wang G."/>
        </authorList>
    </citation>
    <scope>NUCLEOTIDE SEQUENCE [LARGE SCALE GENOMIC DNA]</scope>
    <source>
        <strain evidence="7 8">R148</strain>
    </source>
</reference>
<dbReference type="Proteomes" id="UP000315252">
    <property type="component" value="Unassembled WGS sequence"/>
</dbReference>
<dbReference type="SUPFAM" id="SSF53850">
    <property type="entry name" value="Periplasmic binding protein-like II"/>
    <property type="match status" value="1"/>
</dbReference>
<sequence>MSVSLKGRSYRRFQARRFQARRFQARRFQARRFLATACTVAALLPGAALAEGKSVTIGLTADPSHLYPLAGEELSSNIMYYHLYDPLVKRNADLSFGPGLAESWDVLDDTTWRFKLREGVTFHNGNALTADDVVFTVEHARKSIRPDLVANIAEVTAVDDLTVEIKTPQPYAVLAMDLAELLILDREYTTATGDEQMDLKPVGTGPYKLTEWIKEEKLVLEAFDDYWAGKAGIQTVTFRPVTNPATRTAALLTGEVDVIQDLAVRDVERVKREGDFEVLTRPSLLNVVLAMDTREKSPTISLAKNPMTDVRVREAIARAIDVDAINKIVMNGLATPSTQYVPSSHLGYVEGMNFREMYPHDVEKGLELMKEAGYADGFTMTLDATNNRYVNDAQIAQALASMLAKVNIDLQLNIMPKSNFWGYIRVPTEKSSFIMSGWDVPSGDAGSMYGALFYTRGQKEGYGQVNRGSYSNPEVDALVDKADSTSKIEERDAYLQEATKILMKDIPMVPVHYEQDIYAVRKGVTLEPRVDKFLWAYEMDVE</sequence>
<comment type="caution">
    <text evidence="7">The sequence shown here is derived from an EMBL/GenBank/DDBJ whole genome shotgun (WGS) entry which is preliminary data.</text>
</comment>
<dbReference type="GO" id="GO:0030288">
    <property type="term" value="C:outer membrane-bounded periplasmic space"/>
    <property type="evidence" value="ECO:0007669"/>
    <property type="project" value="UniProtKB-ARBA"/>
</dbReference>
<dbReference type="InterPro" id="IPR039424">
    <property type="entry name" value="SBP_5"/>
</dbReference>
<dbReference type="Pfam" id="PF00496">
    <property type="entry name" value="SBP_bac_5"/>
    <property type="match status" value="1"/>
</dbReference>
<dbReference type="GO" id="GO:1904680">
    <property type="term" value="F:peptide transmembrane transporter activity"/>
    <property type="evidence" value="ECO:0007669"/>
    <property type="project" value="TreeGrafter"/>
</dbReference>
<dbReference type="Gene3D" id="3.10.105.10">
    <property type="entry name" value="Dipeptide-binding Protein, Domain 3"/>
    <property type="match status" value="1"/>
</dbReference>